<sequence length="797" mass="91353">MEGYADISLYYFAFHFTDICFINSERKNRHLLEVTRALLFQMSVPKIYWGEAVLAATYLINRLPTRVLNSISPIESLLSFVPSSPLISSLPSRIFGCIAFVHSHHPNRSKLDPKALKCIFIGYPSNKKGYKCYHPQSRRIFISMDVTFHETQSFYVSSPLQGEKTLEMDELSFLSLPCQSSQDAQDLSNETIRIYNKDEEEDKFFGQKYERRKQPTSTLEQEKLSNPEVRIPEDNIEEESITDDLPIALRKERRSCAKYPISQHVCTNNLSDKHRSFIAAIDATKIPTSIQEAMKLEHWTQAMKEEMNALERNSTWEIVDKPRDKKAVGCRWLFTVKHKADGTIERYKARLVAKGYTQTYGIDYEETFAPVAKMNTVRVILALAAHFRWDLHQLDVKNAFLHGDLEEEVYMDIPPGFEVKNERNKVCLLKKALYGLKQSPRAWFGRFTKAMISLGYRQSQGDHTLFIKHSSTGKLTLLLVYVDDMIIAGDDEAEKLALKEKLAAQFEIKDLGKLKYFLGIEVAYSKEGIFISQRKYVLDLLKETGKLGCRTSTIPIEQNHRIGSEESTPVEKTQYQRLVGKLIYLSHTRPDIAYAVSVVSQFMHDPRNRHMQAVDKILQYLKSSPGKGLLFKREDTLGMKIYTDADYAGSITDRKSTSGYCMFLGNSLVTWRSKKQDRVSRSSAEAEFRALAQGMCEGLWMKIILDDLKIKIDSPVQLYCDNKSAISIAHNPVQHDRTKHIEIDRHFIKDNLDRGFMITTHVPTGLQLADIFTKGLPQGRFQDLVSKLGMIDIHLPT</sequence>
<accession>A0A0L9TKP2</accession>
<dbReference type="EMBL" id="CM003371">
    <property type="protein sequence ID" value="KOM30992.1"/>
    <property type="molecule type" value="Genomic_DNA"/>
</dbReference>
<dbReference type="Gramene" id="KOM30992">
    <property type="protein sequence ID" value="KOM30992"/>
    <property type="gene ID" value="LR48_Vigan01g054700"/>
</dbReference>
<dbReference type="STRING" id="3914.A0A0L9TKP2"/>
<dbReference type="SUPFAM" id="SSF56672">
    <property type="entry name" value="DNA/RNA polymerases"/>
    <property type="match status" value="1"/>
</dbReference>
<dbReference type="SUPFAM" id="SSF53098">
    <property type="entry name" value="Ribonuclease H-like"/>
    <property type="match status" value="1"/>
</dbReference>
<feature type="domain" description="Retroviral polymerase SH3-like" evidence="2">
    <location>
        <begin position="97"/>
        <end position="158"/>
    </location>
</feature>
<dbReference type="PANTHER" id="PTHR11439">
    <property type="entry name" value="GAG-POL-RELATED RETROTRANSPOSON"/>
    <property type="match status" value="1"/>
</dbReference>
<evidence type="ECO:0000313" key="3">
    <source>
        <dbReference type="EMBL" id="KOM30992.1"/>
    </source>
</evidence>
<dbReference type="Pfam" id="PF25597">
    <property type="entry name" value="SH3_retrovirus"/>
    <property type="match status" value="1"/>
</dbReference>
<reference evidence="4" key="1">
    <citation type="journal article" date="2015" name="Proc. Natl. Acad. Sci. U.S.A.">
        <title>Genome sequencing of adzuki bean (Vigna angularis) provides insight into high starch and low fat accumulation and domestication.</title>
        <authorList>
            <person name="Yang K."/>
            <person name="Tian Z."/>
            <person name="Chen C."/>
            <person name="Luo L."/>
            <person name="Zhao B."/>
            <person name="Wang Z."/>
            <person name="Yu L."/>
            <person name="Li Y."/>
            <person name="Sun Y."/>
            <person name="Li W."/>
            <person name="Chen Y."/>
            <person name="Li Y."/>
            <person name="Zhang Y."/>
            <person name="Ai D."/>
            <person name="Zhao J."/>
            <person name="Shang C."/>
            <person name="Ma Y."/>
            <person name="Wu B."/>
            <person name="Wang M."/>
            <person name="Gao L."/>
            <person name="Sun D."/>
            <person name="Zhang P."/>
            <person name="Guo F."/>
            <person name="Wang W."/>
            <person name="Li Y."/>
            <person name="Wang J."/>
            <person name="Varshney R.K."/>
            <person name="Wang J."/>
            <person name="Ling H.Q."/>
            <person name="Wan P."/>
        </authorList>
    </citation>
    <scope>NUCLEOTIDE SEQUENCE</scope>
    <source>
        <strain evidence="4">cv. Jingnong 6</strain>
    </source>
</reference>
<dbReference type="InterPro" id="IPR057670">
    <property type="entry name" value="SH3_retrovirus"/>
</dbReference>
<evidence type="ECO:0000259" key="2">
    <source>
        <dbReference type="Pfam" id="PF25597"/>
    </source>
</evidence>
<protein>
    <submittedName>
        <fullName evidence="3">Uncharacterized protein</fullName>
    </submittedName>
</protein>
<dbReference type="Pfam" id="PF07727">
    <property type="entry name" value="RVT_2"/>
    <property type="match status" value="1"/>
</dbReference>
<feature type="domain" description="Reverse transcriptase Ty1/copia-type" evidence="1">
    <location>
        <begin position="313"/>
        <end position="557"/>
    </location>
</feature>
<dbReference type="PANTHER" id="PTHR11439:SF467">
    <property type="entry name" value="INTEGRASE CATALYTIC DOMAIN-CONTAINING PROTEIN"/>
    <property type="match status" value="1"/>
</dbReference>
<dbReference type="OMA" id="THECLSA"/>
<dbReference type="InterPro" id="IPR012337">
    <property type="entry name" value="RNaseH-like_sf"/>
</dbReference>
<evidence type="ECO:0000313" key="4">
    <source>
        <dbReference type="Proteomes" id="UP000053144"/>
    </source>
</evidence>
<name>A0A0L9TKP2_PHAAN</name>
<dbReference type="AlphaFoldDB" id="A0A0L9TKP2"/>
<dbReference type="InterPro" id="IPR013103">
    <property type="entry name" value="RVT_2"/>
</dbReference>
<evidence type="ECO:0000259" key="1">
    <source>
        <dbReference type="Pfam" id="PF07727"/>
    </source>
</evidence>
<gene>
    <name evidence="3" type="ORF">LR48_Vigan01g054700</name>
</gene>
<dbReference type="CDD" id="cd09272">
    <property type="entry name" value="RNase_HI_RT_Ty1"/>
    <property type="match status" value="1"/>
</dbReference>
<dbReference type="InterPro" id="IPR043502">
    <property type="entry name" value="DNA/RNA_pol_sf"/>
</dbReference>
<organism evidence="3 4">
    <name type="scientific">Phaseolus angularis</name>
    <name type="common">Azuki bean</name>
    <name type="synonym">Vigna angularis</name>
    <dbReference type="NCBI Taxonomy" id="3914"/>
    <lineage>
        <taxon>Eukaryota</taxon>
        <taxon>Viridiplantae</taxon>
        <taxon>Streptophyta</taxon>
        <taxon>Embryophyta</taxon>
        <taxon>Tracheophyta</taxon>
        <taxon>Spermatophyta</taxon>
        <taxon>Magnoliopsida</taxon>
        <taxon>eudicotyledons</taxon>
        <taxon>Gunneridae</taxon>
        <taxon>Pentapetalae</taxon>
        <taxon>rosids</taxon>
        <taxon>fabids</taxon>
        <taxon>Fabales</taxon>
        <taxon>Fabaceae</taxon>
        <taxon>Papilionoideae</taxon>
        <taxon>50 kb inversion clade</taxon>
        <taxon>NPAAA clade</taxon>
        <taxon>indigoferoid/millettioid clade</taxon>
        <taxon>Phaseoleae</taxon>
        <taxon>Vigna</taxon>
    </lineage>
</organism>
<proteinExistence type="predicted"/>
<dbReference type="Proteomes" id="UP000053144">
    <property type="component" value="Chromosome 1"/>
</dbReference>